<feature type="domain" description="Glycoside hydrolase family 2 immunoglobulin-like beta-sandwich" evidence="5">
    <location>
        <begin position="180"/>
        <end position="299"/>
    </location>
</feature>
<dbReference type="Pfam" id="PF02836">
    <property type="entry name" value="Glyco_hydro_2_C"/>
    <property type="match status" value="1"/>
</dbReference>
<dbReference type="STRING" id="1940790.L21SP3_01855"/>
<dbReference type="InterPro" id="IPR006101">
    <property type="entry name" value="Glyco_hydro_2"/>
</dbReference>
<keyword evidence="4" id="KW-0732">Signal</keyword>
<dbReference type="RefSeq" id="WP_077540895.1">
    <property type="nucleotide sequence ID" value="NZ_CP019633.1"/>
</dbReference>
<evidence type="ECO:0000259" key="7">
    <source>
        <dbReference type="Pfam" id="PF02837"/>
    </source>
</evidence>
<dbReference type="GO" id="GO:0005975">
    <property type="term" value="P:carbohydrate metabolic process"/>
    <property type="evidence" value="ECO:0007669"/>
    <property type="project" value="InterPro"/>
</dbReference>
<keyword evidence="9" id="KW-1185">Reference proteome</keyword>
<dbReference type="InterPro" id="IPR036156">
    <property type="entry name" value="Beta-gal/glucu_dom_sf"/>
</dbReference>
<dbReference type="SUPFAM" id="SSF49265">
    <property type="entry name" value="Fibronectin type III"/>
    <property type="match status" value="1"/>
</dbReference>
<feature type="chain" id="PRO_5012117164" evidence="4">
    <location>
        <begin position="24"/>
        <end position="871"/>
    </location>
</feature>
<dbReference type="EC" id="3.2.1.23" evidence="8"/>
<dbReference type="SUPFAM" id="SSF49785">
    <property type="entry name" value="Galactose-binding domain-like"/>
    <property type="match status" value="1"/>
</dbReference>
<keyword evidence="2 8" id="KW-0378">Hydrolase</keyword>
<dbReference type="Gene3D" id="2.60.120.260">
    <property type="entry name" value="Galactose-binding domain-like"/>
    <property type="match status" value="1"/>
</dbReference>
<dbReference type="Pfam" id="PF02837">
    <property type="entry name" value="Glyco_hydro_2_N"/>
    <property type="match status" value="1"/>
</dbReference>
<dbReference type="InterPro" id="IPR006102">
    <property type="entry name" value="Ig-like_GH2"/>
</dbReference>
<dbReference type="Pfam" id="PF00703">
    <property type="entry name" value="Glyco_hydro_2"/>
    <property type="match status" value="1"/>
</dbReference>
<feature type="domain" description="Glycosyl hydrolases family 2 sugar binding" evidence="7">
    <location>
        <begin position="34"/>
        <end position="176"/>
    </location>
</feature>
<dbReference type="InterPro" id="IPR006103">
    <property type="entry name" value="Glyco_hydro_2_cat"/>
</dbReference>
<dbReference type="EMBL" id="CP019633">
    <property type="protein sequence ID" value="AQQ10033.1"/>
    <property type="molecule type" value="Genomic_DNA"/>
</dbReference>
<dbReference type="GO" id="GO:0004565">
    <property type="term" value="F:beta-galactosidase activity"/>
    <property type="evidence" value="ECO:0007669"/>
    <property type="project" value="UniProtKB-EC"/>
</dbReference>
<evidence type="ECO:0000256" key="2">
    <source>
        <dbReference type="ARBA" id="ARBA00022801"/>
    </source>
</evidence>
<dbReference type="Proteomes" id="UP000188273">
    <property type="component" value="Chromosome"/>
</dbReference>
<comment type="similarity">
    <text evidence="1">Belongs to the glycosyl hydrolase 2 family.</text>
</comment>
<dbReference type="KEGG" id="pbu:L21SP3_01855"/>
<dbReference type="InterPro" id="IPR017853">
    <property type="entry name" value="GH"/>
</dbReference>
<evidence type="ECO:0000259" key="5">
    <source>
        <dbReference type="Pfam" id="PF00703"/>
    </source>
</evidence>
<evidence type="ECO:0000313" key="9">
    <source>
        <dbReference type="Proteomes" id="UP000188273"/>
    </source>
</evidence>
<sequence length="871" mass="98622" precursor="true">MKRFTKTAILMLFLCQTAGICLAGFADTGQAELSLNGEWHFKTDPEKSAESEKWHKPEFDAGSWDKLSVPGSWDTYNDYAQYVGQAVYRRSFKTPEGWSNANVRLKFGAVYQKASVYLNGRCIGRHTGGYTPFDFPVGNILETEKDNVLAVIADNTYNRGAWWNWGGISRDVTLIRNNPVRIKRQQIQTDIDLDSNTAEADVSITVTNEGLKDKQVKISSSIRSDQTAVLKWESSKTAVKTKTFELKAYQTKTETLKFKLSGENFKLWHFDTPYLYICESEIADKNKICHTATDRFGVRKIETKGTKILLNGEHIRANGFNRICDHRTWGSTEPDEFVKKEADLLKSNGCVLARLSHVPISENMLDYLDQIGMLIIEEIPVWGSEDPQVYEDNPITRAWLREMIYRDYNHPSIIGWSVANELGIVVDGRWEKRFASHQFAYVRSMLDYIRDELDSTRLLTYVSNSVFRDIATRENDPASICDVINVNCYGNASEQVAEVHRKWPDKPVLVSEFGKGQIGLNLNDSVLKDKLFPFMEDFRNKHDYVAGWSWWSFNDYRSRYRGTPVSQNRAWGFYNVWRQPKRALEQIKPQHSPVDKLEIRPSGNSGKAVITLEPRDKVDIPSFTLHDYKLHWSKREMDGSKAKDGRIELPEIKPGSKTLTFTVDSIGSLEDMLSINAALKTATGHTVFEAVHSVNPPEAPEIANVFGAKGKVRVEFTPVPGAESYEVMLIDQQGNAKTKNPTSWFCDFTQLKEGKTFSAAVKSINAAGSSEGSKERMVRASGPLLPPVIWKAVSIPNGFMVGYGVTEDDKTFTLEVTNLQDNSRTVMDGLQLKGAAAVRNLDAGRYRYRLRRDNNNGLSQWSAPREIEVCK</sequence>
<gene>
    <name evidence="8" type="primary">lacZ_12</name>
    <name evidence="8" type="ORF">L21SP3_01855</name>
</gene>
<dbReference type="Gene3D" id="2.60.40.10">
    <property type="entry name" value="Immunoglobulins"/>
    <property type="match status" value="2"/>
</dbReference>
<organism evidence="8 9">
    <name type="scientific">Sedimentisphaera cyanobacteriorum</name>
    <dbReference type="NCBI Taxonomy" id="1940790"/>
    <lineage>
        <taxon>Bacteria</taxon>
        <taxon>Pseudomonadati</taxon>
        <taxon>Planctomycetota</taxon>
        <taxon>Phycisphaerae</taxon>
        <taxon>Sedimentisphaerales</taxon>
        <taxon>Sedimentisphaeraceae</taxon>
        <taxon>Sedimentisphaera</taxon>
    </lineage>
</organism>
<name>A0A1Q2HS27_9BACT</name>
<dbReference type="SUPFAM" id="SSF51445">
    <property type="entry name" value="(Trans)glycosidases"/>
    <property type="match status" value="1"/>
</dbReference>
<feature type="domain" description="Glycoside hydrolase family 2 catalytic" evidence="6">
    <location>
        <begin position="302"/>
        <end position="594"/>
    </location>
</feature>
<evidence type="ECO:0000256" key="4">
    <source>
        <dbReference type="SAM" id="SignalP"/>
    </source>
</evidence>
<accession>A0A1Q2HS27</accession>
<dbReference type="InterPro" id="IPR051913">
    <property type="entry name" value="GH2_Domain-Containing"/>
</dbReference>
<dbReference type="Gene3D" id="3.20.20.80">
    <property type="entry name" value="Glycosidases"/>
    <property type="match status" value="1"/>
</dbReference>
<protein>
    <submittedName>
        <fullName evidence="8">Beta-galactosidase</fullName>
        <ecNumber evidence="8">3.2.1.23</ecNumber>
    </submittedName>
</protein>
<dbReference type="SUPFAM" id="SSF49303">
    <property type="entry name" value="beta-Galactosidase/glucuronidase domain"/>
    <property type="match status" value="1"/>
</dbReference>
<evidence type="ECO:0000313" key="8">
    <source>
        <dbReference type="EMBL" id="AQQ10033.1"/>
    </source>
</evidence>
<dbReference type="AlphaFoldDB" id="A0A1Q2HS27"/>
<dbReference type="InterPro" id="IPR006104">
    <property type="entry name" value="Glyco_hydro_2_N"/>
</dbReference>
<keyword evidence="3 8" id="KW-0326">Glycosidase</keyword>
<proteinExistence type="inferred from homology"/>
<dbReference type="InterPro" id="IPR008979">
    <property type="entry name" value="Galactose-bd-like_sf"/>
</dbReference>
<dbReference type="PANTHER" id="PTHR42732">
    <property type="entry name" value="BETA-GALACTOSIDASE"/>
    <property type="match status" value="1"/>
</dbReference>
<feature type="signal peptide" evidence="4">
    <location>
        <begin position="1"/>
        <end position="23"/>
    </location>
</feature>
<evidence type="ECO:0000259" key="6">
    <source>
        <dbReference type="Pfam" id="PF02836"/>
    </source>
</evidence>
<dbReference type="PRINTS" id="PR00132">
    <property type="entry name" value="GLHYDRLASE2"/>
</dbReference>
<dbReference type="InterPro" id="IPR013783">
    <property type="entry name" value="Ig-like_fold"/>
</dbReference>
<dbReference type="PANTHER" id="PTHR42732:SF1">
    <property type="entry name" value="BETA-MANNOSIDASE"/>
    <property type="match status" value="1"/>
</dbReference>
<reference evidence="9" key="1">
    <citation type="submission" date="2017-02" db="EMBL/GenBank/DDBJ databases">
        <title>Comparative genomics and description of representatives of a novel lineage of planctomycetes thriving in anoxic sediments.</title>
        <authorList>
            <person name="Spring S."/>
            <person name="Bunk B."/>
            <person name="Sproer C."/>
            <person name="Klenk H.-P."/>
        </authorList>
    </citation>
    <scope>NUCLEOTIDE SEQUENCE [LARGE SCALE GENOMIC DNA]</scope>
    <source>
        <strain evidence="9">L21-RPul-D3</strain>
    </source>
</reference>
<evidence type="ECO:0000256" key="1">
    <source>
        <dbReference type="ARBA" id="ARBA00007401"/>
    </source>
</evidence>
<dbReference type="InterPro" id="IPR036116">
    <property type="entry name" value="FN3_sf"/>
</dbReference>
<dbReference type="OrthoDB" id="9762066at2"/>
<evidence type="ECO:0000256" key="3">
    <source>
        <dbReference type="ARBA" id="ARBA00023295"/>
    </source>
</evidence>